<dbReference type="InterPro" id="IPR011701">
    <property type="entry name" value="MFS"/>
</dbReference>
<feature type="transmembrane region" description="Helical" evidence="6">
    <location>
        <begin position="341"/>
        <end position="362"/>
    </location>
</feature>
<keyword evidence="9" id="KW-1185">Reference proteome</keyword>
<dbReference type="Pfam" id="PF07690">
    <property type="entry name" value="MFS_1"/>
    <property type="match status" value="1"/>
</dbReference>
<keyword evidence="4 6" id="KW-0472">Membrane</keyword>
<comment type="subcellular location">
    <subcellularLocation>
        <location evidence="1">Cell membrane</location>
        <topology evidence="1">Multi-pass membrane protein</topology>
    </subcellularLocation>
</comment>
<dbReference type="Gene3D" id="1.20.1250.20">
    <property type="entry name" value="MFS general substrate transporter like domains"/>
    <property type="match status" value="1"/>
</dbReference>
<feature type="transmembrane region" description="Helical" evidence="6">
    <location>
        <begin position="281"/>
        <end position="304"/>
    </location>
</feature>
<feature type="transmembrane region" description="Helical" evidence="6">
    <location>
        <begin position="91"/>
        <end position="111"/>
    </location>
</feature>
<proteinExistence type="predicted"/>
<keyword evidence="2 6" id="KW-0812">Transmembrane</keyword>
<keyword evidence="3 6" id="KW-1133">Transmembrane helix</keyword>
<dbReference type="PANTHER" id="PTHR23534:SF1">
    <property type="entry name" value="MAJOR FACILITATOR SUPERFAMILY PROTEIN"/>
    <property type="match status" value="1"/>
</dbReference>
<evidence type="ECO:0000256" key="1">
    <source>
        <dbReference type="ARBA" id="ARBA00004651"/>
    </source>
</evidence>
<name>A0A021VQW5_9CELL</name>
<dbReference type="EMBL" id="AXCW01000081">
    <property type="protein sequence ID" value="EYR63594.1"/>
    <property type="molecule type" value="Genomic_DNA"/>
</dbReference>
<dbReference type="GO" id="GO:0005886">
    <property type="term" value="C:plasma membrane"/>
    <property type="evidence" value="ECO:0007669"/>
    <property type="project" value="UniProtKB-SubCell"/>
</dbReference>
<feature type="domain" description="Major facilitator superfamily (MFS) profile" evidence="7">
    <location>
        <begin position="25"/>
        <end position="456"/>
    </location>
</feature>
<dbReference type="InterPro" id="IPR020846">
    <property type="entry name" value="MFS_dom"/>
</dbReference>
<dbReference type="SUPFAM" id="SSF103473">
    <property type="entry name" value="MFS general substrate transporter"/>
    <property type="match status" value="1"/>
</dbReference>
<evidence type="ECO:0000313" key="8">
    <source>
        <dbReference type="EMBL" id="EYR63594.1"/>
    </source>
</evidence>
<dbReference type="PANTHER" id="PTHR23534">
    <property type="entry name" value="MFS PERMEASE"/>
    <property type="match status" value="1"/>
</dbReference>
<evidence type="ECO:0000256" key="6">
    <source>
        <dbReference type="SAM" id="Phobius"/>
    </source>
</evidence>
<feature type="transmembrane region" description="Helical" evidence="6">
    <location>
        <begin position="63"/>
        <end position="84"/>
    </location>
</feature>
<organism evidence="8 9">
    <name type="scientific">Actinotalea ferrariae CF5-4</name>
    <dbReference type="NCBI Taxonomy" id="948458"/>
    <lineage>
        <taxon>Bacteria</taxon>
        <taxon>Bacillati</taxon>
        <taxon>Actinomycetota</taxon>
        <taxon>Actinomycetes</taxon>
        <taxon>Micrococcales</taxon>
        <taxon>Cellulomonadaceae</taxon>
        <taxon>Actinotalea</taxon>
    </lineage>
</organism>
<evidence type="ECO:0000313" key="9">
    <source>
        <dbReference type="Proteomes" id="UP000019753"/>
    </source>
</evidence>
<feature type="transmembrane region" description="Helical" evidence="6">
    <location>
        <begin position="117"/>
        <end position="139"/>
    </location>
</feature>
<feature type="compositionally biased region" description="Low complexity" evidence="5">
    <location>
        <begin position="225"/>
        <end position="246"/>
    </location>
</feature>
<accession>A0A021VQW5</accession>
<dbReference type="Proteomes" id="UP000019753">
    <property type="component" value="Unassembled WGS sequence"/>
</dbReference>
<dbReference type="GO" id="GO:0022857">
    <property type="term" value="F:transmembrane transporter activity"/>
    <property type="evidence" value="ECO:0007669"/>
    <property type="project" value="InterPro"/>
</dbReference>
<evidence type="ECO:0000256" key="5">
    <source>
        <dbReference type="SAM" id="MobiDB-lite"/>
    </source>
</evidence>
<dbReference type="AlphaFoldDB" id="A0A021VQW5"/>
<evidence type="ECO:0000256" key="2">
    <source>
        <dbReference type="ARBA" id="ARBA00022692"/>
    </source>
</evidence>
<protein>
    <submittedName>
        <fullName evidence="8">MFS transporter</fullName>
    </submittedName>
</protein>
<feature type="transmembrane region" description="Helical" evidence="6">
    <location>
        <begin position="427"/>
        <end position="450"/>
    </location>
</feature>
<evidence type="ECO:0000256" key="4">
    <source>
        <dbReference type="ARBA" id="ARBA00023136"/>
    </source>
</evidence>
<dbReference type="InterPro" id="IPR036259">
    <property type="entry name" value="MFS_trans_sf"/>
</dbReference>
<feature type="transmembrane region" description="Helical" evidence="6">
    <location>
        <begin position="28"/>
        <end position="51"/>
    </location>
</feature>
<feature type="transmembrane region" description="Helical" evidence="6">
    <location>
        <begin position="151"/>
        <end position="170"/>
    </location>
</feature>
<feature type="transmembrane region" description="Helical" evidence="6">
    <location>
        <begin position="182"/>
        <end position="207"/>
    </location>
</feature>
<gene>
    <name evidence="8" type="ORF">N866_19355</name>
</gene>
<sequence length="458" mass="45555">MIGEDEAVRDAWLSLPDVVAARRRTLRVLVAAQVVGALGYGAGPSVGVLLAQEVTRSEAMAGIARASTTIGAAVIALPLGMLAARAGRRRALTLAWAVAAAGSAVLVLSAAAGSTALLVLGMVALGAGTAAGLQARFAATDLAEPAHRGRSLSLVVWVGTIGAVLGPNLGVPGEALEARTGLPALSGAFAIAAVLLALTAVVVGLFLRPEPLDVVRRHTVPTAAPGTAPAAAADAALPPEPDATLTSRPTAPDATSRPTAPPPLRLRAALREVRRSPAASFALLALVLSHLAMVSVMTMTPVHLSHQGHGITVVGLTISLHVLGMFAFAPVMGALADRVGAVPTVLLGQVVLLASAVVGVAGEERTDAVVLALFLLGVGWSMVTVPAATLLSGAVETASRPLVQGASDSAMNAAAAVGAIASGPLLAVVGFAGLSAASALCVVPVVVAVVRRRTLVHA</sequence>
<evidence type="ECO:0000259" key="7">
    <source>
        <dbReference type="PROSITE" id="PS50850"/>
    </source>
</evidence>
<reference evidence="8 9" key="1">
    <citation type="submission" date="2014-01" db="EMBL/GenBank/DDBJ databases">
        <title>Actinotalea ferrariae CF5-4.</title>
        <authorList>
            <person name="Chen F."/>
            <person name="Li Y."/>
            <person name="Wang G."/>
        </authorList>
    </citation>
    <scope>NUCLEOTIDE SEQUENCE [LARGE SCALE GENOMIC DNA]</scope>
    <source>
        <strain evidence="8 9">CF5-4</strain>
    </source>
</reference>
<evidence type="ECO:0000256" key="3">
    <source>
        <dbReference type="ARBA" id="ARBA00022989"/>
    </source>
</evidence>
<feature type="region of interest" description="Disordered" evidence="5">
    <location>
        <begin position="225"/>
        <end position="263"/>
    </location>
</feature>
<feature type="transmembrane region" description="Helical" evidence="6">
    <location>
        <begin position="368"/>
        <end position="390"/>
    </location>
</feature>
<dbReference type="PROSITE" id="PS50850">
    <property type="entry name" value="MFS"/>
    <property type="match status" value="1"/>
</dbReference>
<comment type="caution">
    <text evidence="8">The sequence shown here is derived from an EMBL/GenBank/DDBJ whole genome shotgun (WGS) entry which is preliminary data.</text>
</comment>